<dbReference type="PATRIC" id="fig|66851.6.peg.317"/>
<feature type="transmembrane region" description="Helical" evidence="6">
    <location>
        <begin position="249"/>
        <end position="270"/>
    </location>
</feature>
<comment type="similarity">
    <text evidence="2">Belongs to the glycosyltransferase 2 family.</text>
</comment>
<organism evidence="8 9">
    <name type="scientific">Methanobrevibacter oralis</name>
    <dbReference type="NCBI Taxonomy" id="66851"/>
    <lineage>
        <taxon>Archaea</taxon>
        <taxon>Methanobacteriati</taxon>
        <taxon>Methanobacteriota</taxon>
        <taxon>Methanomada group</taxon>
        <taxon>Methanobacteria</taxon>
        <taxon>Methanobacteriales</taxon>
        <taxon>Methanobacteriaceae</taxon>
        <taxon>Methanobrevibacter</taxon>
    </lineage>
</organism>
<keyword evidence="6" id="KW-1133">Transmembrane helix</keyword>
<dbReference type="EC" id="2.4.1.266" evidence="8"/>
<dbReference type="Gene3D" id="3.90.550.10">
    <property type="entry name" value="Spore Coat Polysaccharide Biosynthesis Protein SpsA, Chain A"/>
    <property type="match status" value="1"/>
</dbReference>
<keyword evidence="5" id="KW-0460">Magnesium</keyword>
<comment type="cofactor">
    <cofactor evidence="1">
        <name>Mg(2+)</name>
        <dbReference type="ChEBI" id="CHEBI:18420"/>
    </cofactor>
</comment>
<protein>
    <submittedName>
        <fullName evidence="8">Glucosyl-3-phosphoglycerate synthase</fullName>
        <ecNumber evidence="8">2.4.1.266</ecNumber>
    </submittedName>
</protein>
<comment type="caution">
    <text evidence="8">The sequence shown here is derived from an EMBL/GenBank/DDBJ whole genome shotgun (WGS) entry which is preliminary data.</text>
</comment>
<dbReference type="AlphaFoldDB" id="A0A166BVP2"/>
<dbReference type="OrthoDB" id="11098at2157"/>
<evidence type="ECO:0000259" key="7">
    <source>
        <dbReference type="Pfam" id="PF00535"/>
    </source>
</evidence>
<evidence type="ECO:0000256" key="6">
    <source>
        <dbReference type="SAM" id="Phobius"/>
    </source>
</evidence>
<keyword evidence="4 8" id="KW-0808">Transferase</keyword>
<dbReference type="EMBL" id="LWMU01000043">
    <property type="protein sequence ID" value="KZX13862.1"/>
    <property type="molecule type" value="Genomic_DNA"/>
</dbReference>
<evidence type="ECO:0000256" key="1">
    <source>
        <dbReference type="ARBA" id="ARBA00001946"/>
    </source>
</evidence>
<dbReference type="InterPro" id="IPR001173">
    <property type="entry name" value="Glyco_trans_2-like"/>
</dbReference>
<feature type="domain" description="Glycosyltransferase 2-like" evidence="7">
    <location>
        <begin position="27"/>
        <end position="159"/>
    </location>
</feature>
<evidence type="ECO:0000313" key="9">
    <source>
        <dbReference type="Proteomes" id="UP000077428"/>
    </source>
</evidence>
<keyword evidence="9" id="KW-1185">Reference proteome</keyword>
<dbReference type="RefSeq" id="WP_063720124.1">
    <property type="nucleotide sequence ID" value="NZ_LT985137.1"/>
</dbReference>
<dbReference type="SUPFAM" id="SSF53448">
    <property type="entry name" value="Nucleotide-diphospho-sugar transferases"/>
    <property type="match status" value="1"/>
</dbReference>
<evidence type="ECO:0000256" key="4">
    <source>
        <dbReference type="ARBA" id="ARBA00022679"/>
    </source>
</evidence>
<dbReference type="PANTHER" id="PTHR48090:SF10">
    <property type="entry name" value="GLUCOSYL-3-PHOSPHOGLYCERATE SYNTHASE"/>
    <property type="match status" value="1"/>
</dbReference>
<dbReference type="Pfam" id="PF00535">
    <property type="entry name" value="Glycos_transf_2"/>
    <property type="match status" value="1"/>
</dbReference>
<feature type="transmembrane region" description="Helical" evidence="6">
    <location>
        <begin position="276"/>
        <end position="299"/>
    </location>
</feature>
<evidence type="ECO:0000256" key="5">
    <source>
        <dbReference type="ARBA" id="ARBA00022842"/>
    </source>
</evidence>
<name>A0A166BVP2_METOA</name>
<proteinExistence type="inferred from homology"/>
<dbReference type="PANTHER" id="PTHR48090">
    <property type="entry name" value="UNDECAPRENYL-PHOSPHATE 4-DEOXY-4-FORMAMIDO-L-ARABINOSE TRANSFERASE-RELATED"/>
    <property type="match status" value="1"/>
</dbReference>
<feature type="transmembrane region" description="Helical" evidence="6">
    <location>
        <begin position="320"/>
        <end position="344"/>
    </location>
</feature>
<dbReference type="CDD" id="cd04179">
    <property type="entry name" value="DPM_DPG-synthase_like"/>
    <property type="match status" value="1"/>
</dbReference>
<dbReference type="GO" id="GO:0016757">
    <property type="term" value="F:glycosyltransferase activity"/>
    <property type="evidence" value="ECO:0007669"/>
    <property type="project" value="UniProtKB-KW"/>
</dbReference>
<keyword evidence="3 8" id="KW-0328">Glycosyltransferase</keyword>
<keyword evidence="6" id="KW-0812">Transmembrane</keyword>
<accession>A0A166BVP2</accession>
<sequence length="567" mass="62871">MSWLLVILTFLLAIIKTEKTKKYQKISVIIPAFNEEKTVASVVEVVKNVSYIDEIIVVNDGSSDNTELEAKKAGATVINHNTNKGKGEALCTGYLEAKCDIIAFIDADIHNLTSSKVDKMLKPILLGKADITKTKFSRASGRVTELTAKPLLNYFFPEISFAQPLSGQFAAKKEALKRINFEKDYGVDVGIVIDADVLGLSVLEVDIGAIEHDMSPLEDLNLMANEVVRTIMDRANKYGRVVMIDDIGYFIRMSVVGLSLIILGLFTIFFVNPVPLSIGVIISIIGIIIAIYYIIKVILQSISMYKKTPRGNLIRSFIKIHFSLIISMIILILMISTFIGAAHFEGGVISIEPSSRNLIIYAGDDSPSNNTISVRGPYTVDLAIENESDMIRVPYDAMATLGVGVNDTLIISGEEYTINQTRDGEPNMLRVPIEAKNRLNVEVGDVIQNSLLTQSFEGSQVFHNHKIDNFSFAESFIINQRHQNSSVVEIMLNNSSIANFTGKFIENNTYSIAFDGEVIETIKYNNKTNETSFKYDNSTVKILFKNENITSTKTFINAGNGNFINFK</sequence>
<keyword evidence="6" id="KW-0472">Membrane</keyword>
<dbReference type="STRING" id="66851.MBORA_02670"/>
<dbReference type="InterPro" id="IPR029044">
    <property type="entry name" value="Nucleotide-diphossugar_trans"/>
</dbReference>
<gene>
    <name evidence="8" type="primary">gpgS</name>
    <name evidence="8" type="ORF">MBORA_02670</name>
</gene>
<evidence type="ECO:0000256" key="3">
    <source>
        <dbReference type="ARBA" id="ARBA00022676"/>
    </source>
</evidence>
<reference evidence="9" key="1">
    <citation type="journal article" date="2016" name="Genome Announc.">
        <title>Draft Genome Sequences of Methanobrevibacter curvatus DSM11111, Methanobrevibacter cuticularis DSM11139, Methanobrevibacter filiformis DSM11501, and Methanobrevibacter oralis DSM7256.</title>
        <authorList>
            <person name="Poehlein A."/>
            <person name="Seedorf H."/>
        </authorList>
    </citation>
    <scope>NUCLEOTIDE SEQUENCE [LARGE SCALE GENOMIC DNA]</scope>
    <source>
        <strain evidence="9">DSM 7256 / JCM 30027 / ZR</strain>
    </source>
</reference>
<evidence type="ECO:0000313" key="8">
    <source>
        <dbReference type="EMBL" id="KZX13862.1"/>
    </source>
</evidence>
<dbReference type="Proteomes" id="UP000077428">
    <property type="component" value="Unassembled WGS sequence"/>
</dbReference>
<evidence type="ECO:0000256" key="2">
    <source>
        <dbReference type="ARBA" id="ARBA00006739"/>
    </source>
</evidence>
<dbReference type="InterPro" id="IPR050256">
    <property type="entry name" value="Glycosyltransferase_2"/>
</dbReference>